<comment type="caution">
    <text evidence="2">The sequence shown here is derived from an EMBL/GenBank/DDBJ whole genome shotgun (WGS) entry which is preliminary data.</text>
</comment>
<accession>A0ABS3LAH5</accession>
<dbReference type="RefSeq" id="WP_207673566.1">
    <property type="nucleotide sequence ID" value="NZ_JAFREM010000017.1"/>
</dbReference>
<dbReference type="SMART" id="SM00871">
    <property type="entry name" value="AraC_E_bind"/>
    <property type="match status" value="1"/>
</dbReference>
<dbReference type="EMBL" id="JAFREM010000017">
    <property type="protein sequence ID" value="MBO1306635.1"/>
    <property type="molecule type" value="Genomic_DNA"/>
</dbReference>
<dbReference type="Gene3D" id="3.20.80.10">
    <property type="entry name" value="Regulatory factor, effector binding domain"/>
    <property type="match status" value="1"/>
</dbReference>
<proteinExistence type="predicted"/>
<dbReference type="PANTHER" id="PTHR36444:SF2">
    <property type="entry name" value="TRANSCRIPTIONAL REGULATOR PROTEIN YOBU-RELATED"/>
    <property type="match status" value="1"/>
</dbReference>
<dbReference type="InterPro" id="IPR011256">
    <property type="entry name" value="Reg_factor_effector_dom_sf"/>
</dbReference>
<protein>
    <submittedName>
        <fullName evidence="2">AraC family transcriptional regulator</fullName>
    </submittedName>
</protein>
<dbReference type="InterPro" id="IPR029441">
    <property type="entry name" value="Cass2"/>
</dbReference>
<evidence type="ECO:0000313" key="3">
    <source>
        <dbReference type="Proteomes" id="UP000664601"/>
    </source>
</evidence>
<dbReference type="Proteomes" id="UP000664601">
    <property type="component" value="Unassembled WGS sequence"/>
</dbReference>
<dbReference type="InterPro" id="IPR010499">
    <property type="entry name" value="AraC_E-bd"/>
</dbReference>
<keyword evidence="3" id="KW-1185">Reference proteome</keyword>
<reference evidence="2 3" key="1">
    <citation type="submission" date="2021-03" db="EMBL/GenBank/DDBJ databases">
        <title>Enterococcal diversity collection.</title>
        <authorList>
            <person name="Gilmore M.S."/>
            <person name="Schwartzman J."/>
            <person name="Van Tyne D."/>
            <person name="Martin M."/>
            <person name="Earl A.M."/>
            <person name="Manson A.L."/>
            <person name="Straub T."/>
            <person name="Salamzade R."/>
            <person name="Saavedra J."/>
            <person name="Lebreton F."/>
            <person name="Prichula J."/>
            <person name="Schaufler K."/>
            <person name="Gaca A."/>
            <person name="Sgardioli B."/>
            <person name="Wagenaar J."/>
            <person name="Strong T."/>
        </authorList>
    </citation>
    <scope>NUCLEOTIDE SEQUENCE [LARGE SCALE GENOMIC DNA]</scope>
    <source>
        <strain evidence="2 3">669A</strain>
    </source>
</reference>
<dbReference type="PANTHER" id="PTHR36444">
    <property type="entry name" value="TRANSCRIPTIONAL REGULATOR PROTEIN YOBU-RELATED"/>
    <property type="match status" value="1"/>
</dbReference>
<evidence type="ECO:0000313" key="2">
    <source>
        <dbReference type="EMBL" id="MBO1306635.1"/>
    </source>
</evidence>
<feature type="domain" description="AraC effector-binding" evidence="1">
    <location>
        <begin position="1"/>
        <end position="163"/>
    </location>
</feature>
<name>A0ABS3LAH5_9ENTE</name>
<evidence type="ECO:0000259" key="1">
    <source>
        <dbReference type="SMART" id="SM00871"/>
    </source>
</evidence>
<organism evidence="2 3">
    <name type="scientific">Candidatus Enterococcus moelleringii</name>
    <dbReference type="NCBI Taxonomy" id="2815325"/>
    <lineage>
        <taxon>Bacteria</taxon>
        <taxon>Bacillati</taxon>
        <taxon>Bacillota</taxon>
        <taxon>Bacilli</taxon>
        <taxon>Lactobacillales</taxon>
        <taxon>Enterococcaceae</taxon>
        <taxon>Enterococcus</taxon>
    </lineage>
</organism>
<dbReference type="SUPFAM" id="SSF55136">
    <property type="entry name" value="Probable bacterial effector-binding domain"/>
    <property type="match status" value="1"/>
</dbReference>
<sequence>MEHRIVELEAFKLVGYKKASTNQNQQGMKDCPAFWNELFSSGKQEALLPLINREPFGLIGASFYNVDAQDAKRFDYYIGVATTAEAPVGLESMEVPANTWAVFPTTREASGQTQFNIVAKWGPQSEEYELLNTGYMTGDMTSAGPDLEVYGQGDAVEIWVPVKKK</sequence>
<dbReference type="InterPro" id="IPR053182">
    <property type="entry name" value="YobU-like_regulator"/>
</dbReference>
<gene>
    <name evidence="2" type="ORF">JZO70_10705</name>
</gene>
<dbReference type="Pfam" id="PF14526">
    <property type="entry name" value="Cass2"/>
    <property type="match status" value="1"/>
</dbReference>